<protein>
    <recommendedName>
        <fullName evidence="4">EpsG family protein</fullName>
    </recommendedName>
</protein>
<sequence>MSKLMLNIYIYILIILVIVGILQYLLSLKKLVIIPVFLLTVVAGLRASNIGPDTINYVNDYNSILWGYGSYKHFELGYTWLEKIFSFFGAQVSVFLCFISLISLTIIASRYGKYTRYSVVAMLYYYVRFFLNRDMNQIRAALAAAILLFSIKYIGERRIIPTIGIILLASSIHSASLIALAVYPLYWIIWIKINSKKKILLIYLIAVFLLVPLSYAVAPYVETVFSGTEIGNTYITTSSGYVSDNGNGLLNPVILMQVIISVIGLSFVDIGEKRPYFKVLLSFYMLSTLILIFFNQYYVLAGRLSTMLATIEPLIVITVSEKITPKFISRASLIFLCILVFYLINISTGSIQNYYLPYSFMH</sequence>
<reference evidence="2 3" key="1">
    <citation type="journal article" date="2015" name="Genome Announc.">
        <title>Expanding the biotechnology potential of lactobacilli through comparative genomics of 213 strains and associated genera.</title>
        <authorList>
            <person name="Sun Z."/>
            <person name="Harris H.M."/>
            <person name="McCann A."/>
            <person name="Guo C."/>
            <person name="Argimon S."/>
            <person name="Zhang W."/>
            <person name="Yang X."/>
            <person name="Jeffery I.B."/>
            <person name="Cooney J.C."/>
            <person name="Kagawa T.F."/>
            <person name="Liu W."/>
            <person name="Song Y."/>
            <person name="Salvetti E."/>
            <person name="Wrobel A."/>
            <person name="Rasinkangas P."/>
            <person name="Parkhill J."/>
            <person name="Rea M.C."/>
            <person name="O'Sullivan O."/>
            <person name="Ritari J."/>
            <person name="Douillard F.P."/>
            <person name="Paul Ross R."/>
            <person name="Yang R."/>
            <person name="Briner A.E."/>
            <person name="Felis G.E."/>
            <person name="de Vos W.M."/>
            <person name="Barrangou R."/>
            <person name="Klaenhammer T.R."/>
            <person name="Caufield P.W."/>
            <person name="Cui Y."/>
            <person name="Zhang H."/>
            <person name="O'Toole P.W."/>
        </authorList>
    </citation>
    <scope>NUCLEOTIDE SEQUENCE [LARGE SCALE GENOMIC DNA]</scope>
    <source>
        <strain evidence="2 3">DSM 15707</strain>
    </source>
</reference>
<keyword evidence="3" id="KW-1185">Reference proteome</keyword>
<feature type="transmembrane region" description="Helical" evidence="1">
    <location>
        <begin position="249"/>
        <end position="268"/>
    </location>
</feature>
<dbReference type="EMBL" id="AZFE01000002">
    <property type="protein sequence ID" value="KRL58051.1"/>
    <property type="molecule type" value="Genomic_DNA"/>
</dbReference>
<feature type="transmembrane region" description="Helical" evidence="1">
    <location>
        <begin position="300"/>
        <end position="319"/>
    </location>
</feature>
<dbReference type="AlphaFoldDB" id="A0A0R1RXB0"/>
<dbReference type="OrthoDB" id="6631730at2"/>
<evidence type="ECO:0000313" key="3">
    <source>
        <dbReference type="Proteomes" id="UP000051697"/>
    </source>
</evidence>
<comment type="caution">
    <text evidence="2">The sequence shown here is derived from an EMBL/GenBank/DDBJ whole genome shotgun (WGS) entry which is preliminary data.</text>
</comment>
<gene>
    <name evidence="2" type="ORF">FC70_GL000124</name>
</gene>
<dbReference type="STRING" id="1423778.FC70_GL000124"/>
<keyword evidence="1" id="KW-1133">Transmembrane helix</keyword>
<evidence type="ECO:0000256" key="1">
    <source>
        <dbReference type="SAM" id="Phobius"/>
    </source>
</evidence>
<name>A0A0R1RXB0_9LACO</name>
<evidence type="ECO:0000313" key="2">
    <source>
        <dbReference type="EMBL" id="KRL58051.1"/>
    </source>
</evidence>
<dbReference type="Proteomes" id="UP000051697">
    <property type="component" value="Unassembled WGS sequence"/>
</dbReference>
<dbReference type="PATRIC" id="fig|1423778.4.peg.139"/>
<evidence type="ECO:0008006" key="4">
    <source>
        <dbReference type="Google" id="ProtNLM"/>
    </source>
</evidence>
<feature type="transmembrane region" description="Helical" evidence="1">
    <location>
        <begin position="275"/>
        <end position="294"/>
    </location>
</feature>
<dbReference type="Pfam" id="PF14897">
    <property type="entry name" value="EpsG"/>
    <property type="match status" value="1"/>
</dbReference>
<feature type="transmembrane region" description="Helical" evidence="1">
    <location>
        <begin position="6"/>
        <end position="26"/>
    </location>
</feature>
<keyword evidence="1" id="KW-0812">Transmembrane</keyword>
<feature type="transmembrane region" description="Helical" evidence="1">
    <location>
        <begin position="84"/>
        <end position="108"/>
    </location>
</feature>
<organism evidence="2 3">
    <name type="scientific">Paucilactobacillus oligofermentans DSM 15707 = LMG 22743</name>
    <dbReference type="NCBI Taxonomy" id="1423778"/>
    <lineage>
        <taxon>Bacteria</taxon>
        <taxon>Bacillati</taxon>
        <taxon>Bacillota</taxon>
        <taxon>Bacilli</taxon>
        <taxon>Lactobacillales</taxon>
        <taxon>Lactobacillaceae</taxon>
        <taxon>Paucilactobacillus</taxon>
    </lineage>
</organism>
<feature type="transmembrane region" description="Helical" evidence="1">
    <location>
        <begin position="138"/>
        <end position="155"/>
    </location>
</feature>
<feature type="transmembrane region" description="Helical" evidence="1">
    <location>
        <begin position="331"/>
        <end position="355"/>
    </location>
</feature>
<feature type="transmembrane region" description="Helical" evidence="1">
    <location>
        <begin position="161"/>
        <end position="188"/>
    </location>
</feature>
<feature type="transmembrane region" description="Helical" evidence="1">
    <location>
        <begin position="200"/>
        <end position="218"/>
    </location>
</feature>
<proteinExistence type="predicted"/>
<dbReference type="InterPro" id="IPR049458">
    <property type="entry name" value="EpsG-like"/>
</dbReference>
<keyword evidence="1" id="KW-0472">Membrane</keyword>
<accession>A0A0R1RXB0</accession>